<keyword evidence="6" id="KW-0472">Membrane</keyword>
<keyword evidence="6" id="KW-1133">Transmembrane helix</keyword>
<name>A0A261FTM4_9BIFI</name>
<evidence type="ECO:0000256" key="3">
    <source>
        <dbReference type="ARBA" id="ARBA00022679"/>
    </source>
</evidence>
<comment type="caution">
    <text evidence="7">The sequence shown here is derived from an EMBL/GenBank/DDBJ whole genome shotgun (WGS) entry which is preliminary data.</text>
</comment>
<feature type="transmembrane region" description="Helical" evidence="6">
    <location>
        <begin position="15"/>
        <end position="32"/>
    </location>
</feature>
<feature type="transmembrane region" description="Helical" evidence="6">
    <location>
        <begin position="104"/>
        <end position="121"/>
    </location>
</feature>
<evidence type="ECO:0000256" key="4">
    <source>
        <dbReference type="ARBA" id="ARBA00022777"/>
    </source>
</evidence>
<dbReference type="AlphaFoldDB" id="A0A261FTM4"/>
<dbReference type="OrthoDB" id="3232742at2"/>
<gene>
    <name evidence="7" type="ORF">BLEM_1090</name>
</gene>
<keyword evidence="3" id="KW-0808">Transferase</keyword>
<dbReference type="Gene3D" id="3.30.565.10">
    <property type="entry name" value="Histidine kinase-like ATPase, C-terminal domain"/>
    <property type="match status" value="1"/>
</dbReference>
<dbReference type="GO" id="GO:0004673">
    <property type="term" value="F:protein histidine kinase activity"/>
    <property type="evidence" value="ECO:0007669"/>
    <property type="project" value="UniProtKB-EC"/>
</dbReference>
<evidence type="ECO:0000256" key="2">
    <source>
        <dbReference type="ARBA" id="ARBA00012438"/>
    </source>
</evidence>
<comment type="catalytic activity">
    <reaction evidence="1">
        <text>ATP + protein L-histidine = ADP + protein N-phospho-L-histidine.</text>
        <dbReference type="EC" id="2.7.13.3"/>
    </reaction>
</comment>
<protein>
    <recommendedName>
        <fullName evidence="2">histidine kinase</fullName>
        <ecNumber evidence="2">2.7.13.3</ecNumber>
    </recommendedName>
</protein>
<dbReference type="EC" id="2.7.13.3" evidence="2"/>
<dbReference type="STRING" id="1603886.GCA_001895165_00503"/>
<keyword evidence="8" id="KW-1185">Reference proteome</keyword>
<dbReference type="InterPro" id="IPR050482">
    <property type="entry name" value="Sensor_HK_TwoCompSys"/>
</dbReference>
<dbReference type="InterPro" id="IPR036890">
    <property type="entry name" value="HATPase_C_sf"/>
</dbReference>
<keyword evidence="6" id="KW-0812">Transmembrane</keyword>
<dbReference type="PANTHER" id="PTHR24421">
    <property type="entry name" value="NITRATE/NITRITE SENSOR PROTEIN NARX-RELATED"/>
    <property type="match status" value="1"/>
</dbReference>
<dbReference type="EMBL" id="MWWX01000005">
    <property type="protein sequence ID" value="OZG62544.1"/>
    <property type="molecule type" value="Genomic_DNA"/>
</dbReference>
<feature type="transmembrane region" description="Helical" evidence="6">
    <location>
        <begin position="71"/>
        <end position="97"/>
    </location>
</feature>
<sequence length="384" mass="42584">MGDKADDNPPQGRKALIVVAALAAALTLYTVAWLETLSVLSSIVCAAYIVLLLVIPWWPKTASVVLLMSDPLLYFLFTDVASISYFGNLVAIAVLAYEITNRSAALMLVVCSCVQLLENLLPNTYGMDIRTYPSFVIMDILAALMGCSLRWHKQYFEMQRRMENNAAQIERMRNNERIAQNIHDSVTGDLSFIVRKAHQRSENDDWRQVGDAALTALSSMHQIIDNLDEGSSAPPIDSDWESFVTRLTDALRVHDRRMCQIGLQGVSNVHVVRHPAVLDNARQKAIVDCLNEVFSNIMRHSQPEGGYQVSVELGREGAAIMAVNDCPDTGTAMDLPGGTGLEHWRRMICEEYHGAMDVGETDGQWRLRVFIPGKTASMIAEGGE</sequence>
<evidence type="ECO:0000256" key="6">
    <source>
        <dbReference type="SAM" id="Phobius"/>
    </source>
</evidence>
<evidence type="ECO:0000256" key="1">
    <source>
        <dbReference type="ARBA" id="ARBA00000085"/>
    </source>
</evidence>
<keyword evidence="4 7" id="KW-0418">Kinase</keyword>
<proteinExistence type="predicted"/>
<feature type="transmembrane region" description="Helical" evidence="6">
    <location>
        <begin position="133"/>
        <end position="152"/>
    </location>
</feature>
<evidence type="ECO:0000256" key="5">
    <source>
        <dbReference type="ARBA" id="ARBA00023012"/>
    </source>
</evidence>
<keyword evidence="5" id="KW-0902">Two-component regulatory system</keyword>
<dbReference type="GO" id="GO:0000160">
    <property type="term" value="P:phosphorelay signal transduction system"/>
    <property type="evidence" value="ECO:0007669"/>
    <property type="project" value="UniProtKB-KW"/>
</dbReference>
<organism evidence="7 8">
    <name type="scientific">Bifidobacterium lemurum</name>
    <dbReference type="NCBI Taxonomy" id="1603886"/>
    <lineage>
        <taxon>Bacteria</taxon>
        <taxon>Bacillati</taxon>
        <taxon>Actinomycetota</taxon>
        <taxon>Actinomycetes</taxon>
        <taxon>Bifidobacteriales</taxon>
        <taxon>Bifidobacteriaceae</taxon>
        <taxon>Bifidobacterium</taxon>
    </lineage>
</organism>
<feature type="transmembrane region" description="Helical" evidence="6">
    <location>
        <begin position="39"/>
        <end position="59"/>
    </location>
</feature>
<dbReference type="Proteomes" id="UP000216352">
    <property type="component" value="Unassembled WGS sequence"/>
</dbReference>
<dbReference type="RefSeq" id="WP_072724221.1">
    <property type="nucleotide sequence ID" value="NZ_BDIS01000006.1"/>
</dbReference>
<dbReference type="PANTHER" id="PTHR24421:SF10">
    <property type="entry name" value="NITRATE_NITRITE SENSOR PROTEIN NARQ"/>
    <property type="match status" value="1"/>
</dbReference>
<evidence type="ECO:0000313" key="8">
    <source>
        <dbReference type="Proteomes" id="UP000216352"/>
    </source>
</evidence>
<accession>A0A261FTM4</accession>
<reference evidence="7 8" key="1">
    <citation type="journal article" date="2017" name="BMC Genomics">
        <title>Comparative genomic and phylogenomic analyses of the Bifidobacteriaceae family.</title>
        <authorList>
            <person name="Lugli G.A."/>
            <person name="Milani C."/>
            <person name="Turroni F."/>
            <person name="Duranti S."/>
            <person name="Mancabelli L."/>
            <person name="Mangifesta M."/>
            <person name="Ferrario C."/>
            <person name="Modesto M."/>
            <person name="Mattarelli P."/>
            <person name="Jiri K."/>
            <person name="van Sinderen D."/>
            <person name="Ventura M."/>
        </authorList>
    </citation>
    <scope>NUCLEOTIDE SEQUENCE [LARGE SCALE GENOMIC DNA]</scope>
    <source>
        <strain evidence="7 8">DSM 28807</strain>
    </source>
</reference>
<evidence type="ECO:0000313" key="7">
    <source>
        <dbReference type="EMBL" id="OZG62544.1"/>
    </source>
</evidence>